<dbReference type="Proteomes" id="UP001500518">
    <property type="component" value="Unassembled WGS sequence"/>
</dbReference>
<dbReference type="EMBL" id="BAABHV010000010">
    <property type="protein sequence ID" value="GAA5054832.1"/>
    <property type="molecule type" value="Genomic_DNA"/>
</dbReference>
<proteinExistence type="predicted"/>
<evidence type="ECO:0000313" key="2">
    <source>
        <dbReference type="Proteomes" id="UP001500518"/>
    </source>
</evidence>
<name>A0ABP9KDY9_9SPHN</name>
<dbReference type="NCBIfam" id="NF041278">
    <property type="entry name" value="CmcJ_NvfI_EfuI"/>
    <property type="match status" value="1"/>
</dbReference>
<accession>A0ABP9KDY9</accession>
<reference evidence="2" key="1">
    <citation type="journal article" date="2019" name="Int. J. Syst. Evol. Microbiol.">
        <title>The Global Catalogue of Microorganisms (GCM) 10K type strain sequencing project: providing services to taxonomists for standard genome sequencing and annotation.</title>
        <authorList>
            <consortium name="The Broad Institute Genomics Platform"/>
            <consortium name="The Broad Institute Genome Sequencing Center for Infectious Disease"/>
            <person name="Wu L."/>
            <person name="Ma J."/>
        </authorList>
    </citation>
    <scope>NUCLEOTIDE SEQUENCE [LARGE SCALE GENOMIC DNA]</scope>
    <source>
        <strain evidence="2">JCM 18014</strain>
    </source>
</reference>
<dbReference type="PANTHER" id="PTHR34598">
    <property type="entry name" value="BLL6449 PROTEIN"/>
    <property type="match status" value="1"/>
</dbReference>
<sequence length="267" mass="29289">MNGIRARIGYCERTGKRPYFYANAHEKDFVPLAPVEVDIADARGRDCSLDVEGFTLVEHETALADLTDLAEVKRVHSGEIAEMLTGLVGCDHVAMAPMGILRFSEKAGANAAHDNSHPARFVHVDMAKEAAAKARAQTAPVGRTIARSAQYNVWRVLSPPPQDVPLGLCDYTSLEAADLIDCDAIFDPLDGSPEWGFPNYLLAHNPAHRWFHYSNMHPGEALVFKTSESDPERAQLMPHGAFDNPHAPADAAPRISLEMRGTAYWFG</sequence>
<comment type="caution">
    <text evidence="1">The sequence shown here is derived from an EMBL/GenBank/DDBJ whole genome shotgun (WGS) entry which is preliminary data.</text>
</comment>
<gene>
    <name evidence="1" type="ORF">GCM10023208_18110</name>
</gene>
<dbReference type="PANTHER" id="PTHR34598:SF3">
    <property type="entry name" value="OXIDOREDUCTASE AN1597"/>
    <property type="match status" value="1"/>
</dbReference>
<dbReference type="InterPro" id="IPR044053">
    <property type="entry name" value="AsaB-like"/>
</dbReference>
<keyword evidence="2" id="KW-1185">Reference proteome</keyword>
<protein>
    <submittedName>
        <fullName evidence="1">CmcJ/NvfI family oxidoreductase</fullName>
    </submittedName>
</protein>
<dbReference type="RefSeq" id="WP_346032792.1">
    <property type="nucleotide sequence ID" value="NZ_BAABHV010000010.1"/>
</dbReference>
<organism evidence="1 2">
    <name type="scientific">Erythrobacter westpacificensis</name>
    <dbReference type="NCBI Taxonomy" id="1055231"/>
    <lineage>
        <taxon>Bacteria</taxon>
        <taxon>Pseudomonadati</taxon>
        <taxon>Pseudomonadota</taxon>
        <taxon>Alphaproteobacteria</taxon>
        <taxon>Sphingomonadales</taxon>
        <taxon>Erythrobacteraceae</taxon>
        <taxon>Erythrobacter/Porphyrobacter group</taxon>
        <taxon>Erythrobacter</taxon>
    </lineage>
</organism>
<evidence type="ECO:0000313" key="1">
    <source>
        <dbReference type="EMBL" id="GAA5054832.1"/>
    </source>
</evidence>